<accession>A0ABW1LVA6</accession>
<sequence>MDDCGGYNHANFKFIGPGNGAGLTLKNNAASVQNWYHGNWLFVYYNSNLQGPRQEVGPWSWTNLNSTLKNNNASSTFNETGC</sequence>
<name>A0ABW1LVA6_9ACTN</name>
<dbReference type="RefSeq" id="WP_386394037.1">
    <property type="nucleotide sequence ID" value="NZ_JBHSPT010000011.1"/>
</dbReference>
<organism evidence="1 2">
    <name type="scientific">Streptomyces pratens</name>
    <dbReference type="NCBI Taxonomy" id="887456"/>
    <lineage>
        <taxon>Bacteria</taxon>
        <taxon>Bacillati</taxon>
        <taxon>Actinomycetota</taxon>
        <taxon>Actinomycetes</taxon>
        <taxon>Kitasatosporales</taxon>
        <taxon>Streptomycetaceae</taxon>
        <taxon>Streptomyces</taxon>
    </lineage>
</organism>
<comment type="caution">
    <text evidence="1">The sequence shown here is derived from an EMBL/GenBank/DDBJ whole genome shotgun (WGS) entry which is preliminary data.</text>
</comment>
<keyword evidence="2" id="KW-1185">Reference proteome</keyword>
<gene>
    <name evidence="1" type="ORF">ACFP50_05895</name>
</gene>
<evidence type="ECO:0000313" key="2">
    <source>
        <dbReference type="Proteomes" id="UP001596242"/>
    </source>
</evidence>
<proteinExistence type="predicted"/>
<protein>
    <submittedName>
        <fullName evidence="1">Uncharacterized protein</fullName>
    </submittedName>
</protein>
<dbReference type="EMBL" id="JBHSPT010000011">
    <property type="protein sequence ID" value="MFC6055010.1"/>
    <property type="molecule type" value="Genomic_DNA"/>
</dbReference>
<dbReference type="Proteomes" id="UP001596242">
    <property type="component" value="Unassembled WGS sequence"/>
</dbReference>
<reference evidence="2" key="1">
    <citation type="journal article" date="2019" name="Int. J. Syst. Evol. Microbiol.">
        <title>The Global Catalogue of Microorganisms (GCM) 10K type strain sequencing project: providing services to taxonomists for standard genome sequencing and annotation.</title>
        <authorList>
            <consortium name="The Broad Institute Genomics Platform"/>
            <consortium name="The Broad Institute Genome Sequencing Center for Infectious Disease"/>
            <person name="Wu L."/>
            <person name="Ma J."/>
        </authorList>
    </citation>
    <scope>NUCLEOTIDE SEQUENCE [LARGE SCALE GENOMIC DNA]</scope>
    <source>
        <strain evidence="2">JCM 12763</strain>
    </source>
</reference>
<evidence type="ECO:0000313" key="1">
    <source>
        <dbReference type="EMBL" id="MFC6055010.1"/>
    </source>
</evidence>